<dbReference type="InterPro" id="IPR017501">
    <property type="entry name" value="Phage_infect_YhgE_C"/>
</dbReference>
<feature type="transmembrane region" description="Helical" evidence="6">
    <location>
        <begin position="660"/>
        <end position="679"/>
    </location>
</feature>
<dbReference type="GO" id="GO:0016020">
    <property type="term" value="C:membrane"/>
    <property type="evidence" value="ECO:0007669"/>
    <property type="project" value="UniProtKB-SubCell"/>
</dbReference>
<dbReference type="PANTHER" id="PTHR43077:SF10">
    <property type="entry name" value="TRANSPORT PERMEASE PROTEIN"/>
    <property type="match status" value="1"/>
</dbReference>
<proteinExistence type="predicted"/>
<feature type="transmembrane region" description="Helical" evidence="6">
    <location>
        <begin position="567"/>
        <end position="586"/>
    </location>
</feature>
<protein>
    <submittedName>
        <fullName evidence="7">ABC-2 family transporter protein</fullName>
    </submittedName>
</protein>
<keyword evidence="5" id="KW-0175">Coiled coil</keyword>
<feature type="transmembrane region" description="Helical" evidence="6">
    <location>
        <begin position="725"/>
        <end position="742"/>
    </location>
</feature>
<evidence type="ECO:0000256" key="6">
    <source>
        <dbReference type="SAM" id="Phobius"/>
    </source>
</evidence>
<dbReference type="NCBIfam" id="TIGR03061">
    <property type="entry name" value="pip_yhgE_Nterm"/>
    <property type="match status" value="1"/>
</dbReference>
<dbReference type="OrthoDB" id="9811483at2"/>
<dbReference type="RefSeq" id="WP_079439288.1">
    <property type="nucleotide sequence ID" value="NZ_MZGT01000019.1"/>
</dbReference>
<name>A0A1V4ISX1_9CLOT</name>
<dbReference type="PANTHER" id="PTHR43077">
    <property type="entry name" value="TRANSPORT PERMEASE YVFS-RELATED"/>
    <property type="match status" value="1"/>
</dbReference>
<feature type="coiled-coil region" evidence="5">
    <location>
        <begin position="373"/>
        <end position="404"/>
    </location>
</feature>
<keyword evidence="8" id="KW-1185">Reference proteome</keyword>
<dbReference type="AlphaFoldDB" id="A0A1V4ISX1"/>
<reference evidence="7 8" key="1">
    <citation type="submission" date="2017-03" db="EMBL/GenBank/DDBJ databases">
        <title>Genome sequence of Clostridium chromiireducens DSM 23318.</title>
        <authorList>
            <person name="Poehlein A."/>
            <person name="Daniel R."/>
        </authorList>
    </citation>
    <scope>NUCLEOTIDE SEQUENCE [LARGE SCALE GENOMIC DNA]</scope>
    <source>
        <strain evidence="7 8">DSM 23318</strain>
    </source>
</reference>
<gene>
    <name evidence="7" type="ORF">CLCHR_17250</name>
</gene>
<dbReference type="Gene3D" id="3.40.1710.10">
    <property type="entry name" value="abc type-2 transporter like domain"/>
    <property type="match status" value="1"/>
</dbReference>
<dbReference type="InterPro" id="IPR017500">
    <property type="entry name" value="Phage_infect_YhgE_N"/>
</dbReference>
<evidence type="ECO:0000256" key="2">
    <source>
        <dbReference type="ARBA" id="ARBA00022692"/>
    </source>
</evidence>
<dbReference type="EMBL" id="MZGT01000019">
    <property type="protein sequence ID" value="OPJ63131.1"/>
    <property type="molecule type" value="Genomic_DNA"/>
</dbReference>
<evidence type="ECO:0000313" key="7">
    <source>
        <dbReference type="EMBL" id="OPJ63131.1"/>
    </source>
</evidence>
<evidence type="ECO:0000256" key="1">
    <source>
        <dbReference type="ARBA" id="ARBA00004141"/>
    </source>
</evidence>
<feature type="transmembrane region" description="Helical" evidence="6">
    <location>
        <begin position="634"/>
        <end position="653"/>
    </location>
</feature>
<sequence length="765" mass="86021">MKNIIKIFKRDIKNIFTNWIATVVVVALMIIPSLYSLINIKASWDPYSNTNGILVAVINEDKGTVYKEHDINLGNELVDKLKDNDKLGWVFVDKQTAQEGLIMEKYYATIEIPEDFSEDVATIVKKDVVKPKLIYTVNEKKNVIASKITDAGVKTVKKQLDQNIAKTISGIMFRLFDEVGIDIDNNRSELRNIMDYVYKLDEDMPELEKVLDEAINGTISMSELINKTNELIPTVADTIDGTSDFLNNTQDYLDETQGDIRNDSPLIKEDLVNAENALDIASIELGNIDDKILPEVQKKTLLQALDTANATKITVDDAKSKLKNIRKVIDKVNKVQIPKPLIGTAIQGSEEINKIQESIDKQSKTLENVQGVLKEESKRISKIIDRLDTVNENLDRLINRFNEDLDKLGNGEKLLDTQEFTDTRKILDDAHTLVADIIDNYDSEIIPTIDKSFDSIREILDNGLNLSAQGKNILPDIQEMLDAFKNTAELSNDELNKLKDKFPDIKDNVHELAQRLKKIDNKEDIDELLDMITNDWDAQSDFLSSPVEIEDNRLFPWPNYGSTVTPFYTVLSLWIGGYLLSVLLGTESHPVEEGKELKNYEKYFGRLALFLFIGIGQSIVASLGALLILHSYAVHPVMFVFYSIFISIVFNCIIYTAVSLFGYGGIILGVVLLVIQVAGTSGNFPIEVNPIGFQELFPFLPFTYAISGVRQIMAGIIYSILLRDSGILCIFMIVSIVSGILFKETMDAKRKDIVNKLKESSIMSS</sequence>
<evidence type="ECO:0000256" key="3">
    <source>
        <dbReference type="ARBA" id="ARBA00022989"/>
    </source>
</evidence>
<evidence type="ECO:0000313" key="8">
    <source>
        <dbReference type="Proteomes" id="UP000191056"/>
    </source>
</evidence>
<dbReference type="STRING" id="225345.CLCHR_17250"/>
<feature type="coiled-coil region" evidence="5">
    <location>
        <begin position="481"/>
        <end position="515"/>
    </location>
</feature>
<feature type="transmembrane region" description="Helical" evidence="6">
    <location>
        <begin position="607"/>
        <end position="628"/>
    </location>
</feature>
<dbReference type="NCBIfam" id="TIGR03062">
    <property type="entry name" value="pip_yhgE_Cterm"/>
    <property type="match status" value="1"/>
</dbReference>
<evidence type="ECO:0000256" key="5">
    <source>
        <dbReference type="SAM" id="Coils"/>
    </source>
</evidence>
<accession>A0A1V4ISX1</accession>
<keyword evidence="2 6" id="KW-0812">Transmembrane</keyword>
<feature type="transmembrane region" description="Helical" evidence="6">
    <location>
        <begin position="16"/>
        <end position="38"/>
    </location>
</feature>
<organism evidence="7 8">
    <name type="scientific">Clostridium chromiireducens</name>
    <dbReference type="NCBI Taxonomy" id="225345"/>
    <lineage>
        <taxon>Bacteria</taxon>
        <taxon>Bacillati</taxon>
        <taxon>Bacillota</taxon>
        <taxon>Clostridia</taxon>
        <taxon>Eubacteriales</taxon>
        <taxon>Clostridiaceae</taxon>
        <taxon>Clostridium</taxon>
    </lineage>
</organism>
<dbReference type="InterPro" id="IPR051328">
    <property type="entry name" value="T7SS_ABC-Transporter"/>
</dbReference>
<comment type="caution">
    <text evidence="7">The sequence shown here is derived from an EMBL/GenBank/DDBJ whole genome shotgun (WGS) entry which is preliminary data.</text>
</comment>
<comment type="subcellular location">
    <subcellularLocation>
        <location evidence="1">Membrane</location>
        <topology evidence="1">Multi-pass membrane protein</topology>
    </subcellularLocation>
</comment>
<dbReference type="Proteomes" id="UP000191056">
    <property type="component" value="Unassembled WGS sequence"/>
</dbReference>
<evidence type="ECO:0000256" key="4">
    <source>
        <dbReference type="ARBA" id="ARBA00023136"/>
    </source>
</evidence>
<keyword evidence="4 6" id="KW-0472">Membrane</keyword>
<keyword evidence="3 6" id="KW-1133">Transmembrane helix</keyword>